<feature type="domain" description="Protein kinase" evidence="9">
    <location>
        <begin position="44"/>
        <end position="373"/>
    </location>
</feature>
<evidence type="ECO:0000313" key="10">
    <source>
        <dbReference type="EMBL" id="KAK3393510.1"/>
    </source>
</evidence>
<evidence type="ECO:0000259" key="9">
    <source>
        <dbReference type="PROSITE" id="PS50011"/>
    </source>
</evidence>
<dbReference type="SMART" id="SM00220">
    <property type="entry name" value="S_TKc"/>
    <property type="match status" value="1"/>
</dbReference>
<comment type="caution">
    <text evidence="10">The sequence shown here is derived from an EMBL/GenBank/DDBJ whole genome shotgun (WGS) entry which is preliminary data.</text>
</comment>
<reference evidence="10" key="1">
    <citation type="journal article" date="2023" name="Mol. Phylogenet. Evol.">
        <title>Genome-scale phylogeny and comparative genomics of the fungal order Sordariales.</title>
        <authorList>
            <person name="Hensen N."/>
            <person name="Bonometti L."/>
            <person name="Westerberg I."/>
            <person name="Brannstrom I.O."/>
            <person name="Guillou S."/>
            <person name="Cros-Aarteil S."/>
            <person name="Calhoun S."/>
            <person name="Haridas S."/>
            <person name="Kuo A."/>
            <person name="Mondo S."/>
            <person name="Pangilinan J."/>
            <person name="Riley R."/>
            <person name="LaButti K."/>
            <person name="Andreopoulos B."/>
            <person name="Lipzen A."/>
            <person name="Chen C."/>
            <person name="Yan M."/>
            <person name="Daum C."/>
            <person name="Ng V."/>
            <person name="Clum A."/>
            <person name="Steindorff A."/>
            <person name="Ohm R.A."/>
            <person name="Martin F."/>
            <person name="Silar P."/>
            <person name="Natvig D.O."/>
            <person name="Lalanne C."/>
            <person name="Gautier V."/>
            <person name="Ament-Velasquez S.L."/>
            <person name="Kruys A."/>
            <person name="Hutchinson M.I."/>
            <person name="Powell A.J."/>
            <person name="Barry K."/>
            <person name="Miller A.N."/>
            <person name="Grigoriev I.V."/>
            <person name="Debuchy R."/>
            <person name="Gladieux P."/>
            <person name="Hiltunen Thoren M."/>
            <person name="Johannesson H."/>
        </authorList>
    </citation>
    <scope>NUCLEOTIDE SEQUENCE</scope>
    <source>
        <strain evidence="10">CBS 232.78</strain>
    </source>
</reference>
<evidence type="ECO:0000256" key="4">
    <source>
        <dbReference type="ARBA" id="ARBA00022741"/>
    </source>
</evidence>
<evidence type="ECO:0000256" key="3">
    <source>
        <dbReference type="ARBA" id="ARBA00022679"/>
    </source>
</evidence>
<dbReference type="GO" id="GO:0050684">
    <property type="term" value="P:regulation of mRNA processing"/>
    <property type="evidence" value="ECO:0007669"/>
    <property type="project" value="TreeGrafter"/>
</dbReference>
<gene>
    <name evidence="10" type="ORF">B0H63DRAFT_531340</name>
</gene>
<dbReference type="InterPro" id="IPR011009">
    <property type="entry name" value="Kinase-like_dom_sf"/>
</dbReference>
<dbReference type="GO" id="GO:0000245">
    <property type="term" value="P:spliceosomal complex assembly"/>
    <property type="evidence" value="ECO:0007669"/>
    <property type="project" value="TreeGrafter"/>
</dbReference>
<dbReference type="PANTHER" id="PTHR47634:SF9">
    <property type="entry name" value="PROTEIN KINASE DOMAIN-CONTAINING PROTEIN-RELATED"/>
    <property type="match status" value="1"/>
</dbReference>
<keyword evidence="2" id="KW-0723">Serine/threonine-protein kinase</keyword>
<evidence type="ECO:0000256" key="2">
    <source>
        <dbReference type="ARBA" id="ARBA00022527"/>
    </source>
</evidence>
<dbReference type="AlphaFoldDB" id="A0AAE0P5T1"/>
<evidence type="ECO:0000256" key="1">
    <source>
        <dbReference type="ARBA" id="ARBA00012513"/>
    </source>
</evidence>
<evidence type="ECO:0000313" key="11">
    <source>
        <dbReference type="Proteomes" id="UP001285441"/>
    </source>
</evidence>
<keyword evidence="4" id="KW-0547">Nucleotide-binding</keyword>
<keyword evidence="11" id="KW-1185">Reference proteome</keyword>
<evidence type="ECO:0000256" key="5">
    <source>
        <dbReference type="ARBA" id="ARBA00022777"/>
    </source>
</evidence>
<comment type="catalytic activity">
    <reaction evidence="7">
        <text>L-threonyl-[protein] + ATP = O-phospho-L-threonyl-[protein] + ADP + H(+)</text>
        <dbReference type="Rhea" id="RHEA:46608"/>
        <dbReference type="Rhea" id="RHEA-COMP:11060"/>
        <dbReference type="Rhea" id="RHEA-COMP:11605"/>
        <dbReference type="ChEBI" id="CHEBI:15378"/>
        <dbReference type="ChEBI" id="CHEBI:30013"/>
        <dbReference type="ChEBI" id="CHEBI:30616"/>
        <dbReference type="ChEBI" id="CHEBI:61977"/>
        <dbReference type="ChEBI" id="CHEBI:456216"/>
        <dbReference type="EC" id="2.7.11.1"/>
    </reaction>
</comment>
<organism evidence="10 11">
    <name type="scientific">Podospora didyma</name>
    <dbReference type="NCBI Taxonomy" id="330526"/>
    <lineage>
        <taxon>Eukaryota</taxon>
        <taxon>Fungi</taxon>
        <taxon>Dikarya</taxon>
        <taxon>Ascomycota</taxon>
        <taxon>Pezizomycotina</taxon>
        <taxon>Sordariomycetes</taxon>
        <taxon>Sordariomycetidae</taxon>
        <taxon>Sordariales</taxon>
        <taxon>Podosporaceae</taxon>
        <taxon>Podospora</taxon>
    </lineage>
</organism>
<dbReference type="Gene3D" id="1.10.510.10">
    <property type="entry name" value="Transferase(Phosphotransferase) domain 1"/>
    <property type="match status" value="1"/>
</dbReference>
<evidence type="ECO:0000256" key="6">
    <source>
        <dbReference type="ARBA" id="ARBA00022840"/>
    </source>
</evidence>
<keyword evidence="3" id="KW-0808">Transferase</keyword>
<keyword evidence="5 10" id="KW-0418">Kinase</keyword>
<comment type="catalytic activity">
    <reaction evidence="8">
        <text>L-seryl-[protein] + ATP = O-phospho-L-seryl-[protein] + ADP + H(+)</text>
        <dbReference type="Rhea" id="RHEA:17989"/>
        <dbReference type="Rhea" id="RHEA-COMP:9863"/>
        <dbReference type="Rhea" id="RHEA-COMP:11604"/>
        <dbReference type="ChEBI" id="CHEBI:15378"/>
        <dbReference type="ChEBI" id="CHEBI:29999"/>
        <dbReference type="ChEBI" id="CHEBI:30616"/>
        <dbReference type="ChEBI" id="CHEBI:83421"/>
        <dbReference type="ChEBI" id="CHEBI:456216"/>
        <dbReference type="EC" id="2.7.11.1"/>
    </reaction>
</comment>
<dbReference type="PROSITE" id="PS50011">
    <property type="entry name" value="PROTEIN_KINASE_DOM"/>
    <property type="match status" value="1"/>
</dbReference>
<dbReference type="GO" id="GO:0004674">
    <property type="term" value="F:protein serine/threonine kinase activity"/>
    <property type="evidence" value="ECO:0007669"/>
    <property type="project" value="UniProtKB-KW"/>
</dbReference>
<dbReference type="EMBL" id="JAULSW010000001">
    <property type="protein sequence ID" value="KAK3393510.1"/>
    <property type="molecule type" value="Genomic_DNA"/>
</dbReference>
<sequence>MNTLSVYQQHNLLYDQESFAMYKRGGYHPVKIGDSFTGNVFKKYRVVHKLGHGGYSTVWLVEAAHPAAEGGASVAEKHPSRMWLSLKIVVADAGTASREAAMLGRLKNEPGIVQLIDSFTHTSDNGIHLCLVQEMLGPSLGSVVQTYCDDKDELEPEVILKLSRQLLVALKSLYARKLVHKNDILKIVGKPQVEEIERVDGKPLGRGLPVQIVRKAGWGDWVEEDENDIRLLDFGESFSETEQPAILNQPINLRVPETIFTKRFDHRVDLWQAESIIHLLLFDYSPFMADNLTSQLVNQMIHFTEEDLPAEWQPAWEAMEKAKRPTSTLARRFQDQVKDKHLKRLKPVIEQLMRFRPADRIEAKDALVEIDRITAGM</sequence>
<dbReference type="Gene3D" id="3.30.200.20">
    <property type="entry name" value="Phosphorylase Kinase, domain 1"/>
    <property type="match status" value="1"/>
</dbReference>
<keyword evidence="6" id="KW-0067">ATP-binding</keyword>
<dbReference type="Proteomes" id="UP001285441">
    <property type="component" value="Unassembled WGS sequence"/>
</dbReference>
<accession>A0AAE0P5T1</accession>
<dbReference type="InterPro" id="IPR000719">
    <property type="entry name" value="Prot_kinase_dom"/>
</dbReference>
<reference evidence="10" key="2">
    <citation type="submission" date="2023-06" db="EMBL/GenBank/DDBJ databases">
        <authorList>
            <consortium name="Lawrence Berkeley National Laboratory"/>
            <person name="Haridas S."/>
            <person name="Hensen N."/>
            <person name="Bonometti L."/>
            <person name="Westerberg I."/>
            <person name="Brannstrom I.O."/>
            <person name="Guillou S."/>
            <person name="Cros-Aarteil S."/>
            <person name="Calhoun S."/>
            <person name="Kuo A."/>
            <person name="Mondo S."/>
            <person name="Pangilinan J."/>
            <person name="Riley R."/>
            <person name="LaButti K."/>
            <person name="Andreopoulos B."/>
            <person name="Lipzen A."/>
            <person name="Chen C."/>
            <person name="Yanf M."/>
            <person name="Daum C."/>
            <person name="Ng V."/>
            <person name="Clum A."/>
            <person name="Steindorff A."/>
            <person name="Ohm R."/>
            <person name="Martin F."/>
            <person name="Silar P."/>
            <person name="Natvig D."/>
            <person name="Lalanne C."/>
            <person name="Gautier V."/>
            <person name="Ament-velasquez S.L."/>
            <person name="Kruys A."/>
            <person name="Hutchinson M.I."/>
            <person name="Powell A.J."/>
            <person name="Barry K."/>
            <person name="Miller A.N."/>
            <person name="Grigoriev I.V."/>
            <person name="Debuchy R."/>
            <person name="Gladieux P."/>
            <person name="Thoren M.H."/>
            <person name="Johannesson H."/>
        </authorList>
    </citation>
    <scope>NUCLEOTIDE SEQUENCE</scope>
    <source>
        <strain evidence="10">CBS 232.78</strain>
    </source>
</reference>
<dbReference type="GO" id="GO:0005524">
    <property type="term" value="F:ATP binding"/>
    <property type="evidence" value="ECO:0007669"/>
    <property type="project" value="UniProtKB-KW"/>
</dbReference>
<evidence type="ECO:0000256" key="8">
    <source>
        <dbReference type="ARBA" id="ARBA00048679"/>
    </source>
</evidence>
<name>A0AAE0P5T1_9PEZI</name>
<dbReference type="InterPro" id="IPR051334">
    <property type="entry name" value="SRPK"/>
</dbReference>
<protein>
    <recommendedName>
        <fullName evidence="1">non-specific serine/threonine protein kinase</fullName>
        <ecNumber evidence="1">2.7.11.1</ecNumber>
    </recommendedName>
</protein>
<dbReference type="PANTHER" id="PTHR47634">
    <property type="entry name" value="PROTEIN KINASE DOMAIN-CONTAINING PROTEIN-RELATED"/>
    <property type="match status" value="1"/>
</dbReference>
<evidence type="ECO:0000256" key="7">
    <source>
        <dbReference type="ARBA" id="ARBA00047899"/>
    </source>
</evidence>
<dbReference type="SUPFAM" id="SSF56112">
    <property type="entry name" value="Protein kinase-like (PK-like)"/>
    <property type="match status" value="1"/>
</dbReference>
<proteinExistence type="predicted"/>
<dbReference type="EC" id="2.7.11.1" evidence="1"/>